<accession>A0A553BWA8</accession>
<feature type="signal peptide" evidence="1">
    <location>
        <begin position="1"/>
        <end position="21"/>
    </location>
</feature>
<organism evidence="2 3">
    <name type="scientific">Flavobacterium gawalongense</name>
    <dbReference type="NCBI Taxonomy" id="2594432"/>
    <lineage>
        <taxon>Bacteria</taxon>
        <taxon>Pseudomonadati</taxon>
        <taxon>Bacteroidota</taxon>
        <taxon>Flavobacteriia</taxon>
        <taxon>Flavobacteriales</taxon>
        <taxon>Flavobacteriaceae</taxon>
        <taxon>Flavobacterium</taxon>
    </lineage>
</organism>
<evidence type="ECO:0000313" key="3">
    <source>
        <dbReference type="Proteomes" id="UP000318669"/>
    </source>
</evidence>
<reference evidence="2 3" key="1">
    <citation type="submission" date="2019-07" db="EMBL/GenBank/DDBJ databases">
        <title>Novel species of Flavobacterium.</title>
        <authorList>
            <person name="Liu Q."/>
            <person name="Xin Y.-H."/>
        </authorList>
    </citation>
    <scope>NUCLEOTIDE SEQUENCE [LARGE SCALE GENOMIC DNA]</scope>
    <source>
        <strain evidence="2 3">GSR22</strain>
    </source>
</reference>
<dbReference type="AlphaFoldDB" id="A0A553BWA8"/>
<comment type="caution">
    <text evidence="2">The sequence shown here is derived from an EMBL/GenBank/DDBJ whole genome shotgun (WGS) entry which is preliminary data.</text>
</comment>
<keyword evidence="1" id="KW-0732">Signal</keyword>
<feature type="chain" id="PRO_5022142057" description="Lipoprotein" evidence="1">
    <location>
        <begin position="22"/>
        <end position="165"/>
    </location>
</feature>
<gene>
    <name evidence="2" type="ORF">FNW11_03255</name>
</gene>
<dbReference type="Proteomes" id="UP000318669">
    <property type="component" value="Unassembled WGS sequence"/>
</dbReference>
<proteinExistence type="predicted"/>
<name>A0A553BWA8_9FLAO</name>
<sequence>MKPYKKIIFFFIIAISFTFCAMKQEFQTEFPQEIKSVYFQKWIGGQEETGSATDFYIEFKKPLSKEIKLDKIYFRNQETNFEEVTKNTFVAHFPPKNIIPDLILDSDSLKEYGNKAPVIIKPKFDLKPNEAVLEYAKNNKTQFFKISNPKEKPTIAYPSINKPKN</sequence>
<dbReference type="RefSeq" id="WP_143387332.1">
    <property type="nucleotide sequence ID" value="NZ_VJZL01000003.1"/>
</dbReference>
<evidence type="ECO:0000313" key="2">
    <source>
        <dbReference type="EMBL" id="TRX12567.1"/>
    </source>
</evidence>
<evidence type="ECO:0000256" key="1">
    <source>
        <dbReference type="SAM" id="SignalP"/>
    </source>
</evidence>
<protein>
    <recommendedName>
        <fullName evidence="4">Lipoprotein</fullName>
    </recommendedName>
</protein>
<evidence type="ECO:0008006" key="4">
    <source>
        <dbReference type="Google" id="ProtNLM"/>
    </source>
</evidence>
<dbReference type="EMBL" id="VJZL01000003">
    <property type="protein sequence ID" value="TRX12567.1"/>
    <property type="molecule type" value="Genomic_DNA"/>
</dbReference>
<dbReference type="OrthoDB" id="1364277at2"/>